<comment type="similarity">
    <text evidence="2 5">Belongs to the RxLR effector family.</text>
</comment>
<feature type="signal peptide" evidence="5">
    <location>
        <begin position="1"/>
        <end position="20"/>
    </location>
</feature>
<organism evidence="6 8">
    <name type="scientific">Phytophthora pseudosyringae</name>
    <dbReference type="NCBI Taxonomy" id="221518"/>
    <lineage>
        <taxon>Eukaryota</taxon>
        <taxon>Sar</taxon>
        <taxon>Stramenopiles</taxon>
        <taxon>Oomycota</taxon>
        <taxon>Peronosporomycetes</taxon>
        <taxon>Peronosporales</taxon>
        <taxon>Peronosporaceae</taxon>
        <taxon>Phytophthora</taxon>
    </lineage>
</organism>
<evidence type="ECO:0000313" key="6">
    <source>
        <dbReference type="EMBL" id="KAG7376631.1"/>
    </source>
</evidence>
<dbReference type="AlphaFoldDB" id="A0A8T1V6H9"/>
<keyword evidence="4 5" id="KW-0732">Signal</keyword>
<proteinExistence type="inferred from homology"/>
<dbReference type="OrthoDB" id="129528at2759"/>
<reference evidence="6" key="1">
    <citation type="submission" date="2021-02" db="EMBL/GenBank/DDBJ databases">
        <authorList>
            <person name="Palmer J.M."/>
        </authorList>
    </citation>
    <scope>NUCLEOTIDE SEQUENCE</scope>
    <source>
        <strain evidence="6">SCRP734</strain>
    </source>
</reference>
<comment type="caution">
    <text evidence="6">The sequence shown here is derived from an EMBL/GenBank/DDBJ whole genome shotgun (WGS) entry which is preliminary data.</text>
</comment>
<evidence type="ECO:0000256" key="5">
    <source>
        <dbReference type="RuleBase" id="RU367124"/>
    </source>
</evidence>
<evidence type="ECO:0000256" key="3">
    <source>
        <dbReference type="ARBA" id="ARBA00022525"/>
    </source>
</evidence>
<sequence length="151" mass="16542">MRLSYTLLAAAATLLATSEAVSSATATDHASLSKLSSANAVQAVEVTQTDGTSKRFLRVYHDEDDIDSDDLVVNDADEEERGKAPFATERLQKALNNNSKLSKLLKQWDNNGYTVAKVAEKLDVDVNGALDQKFMSLVTAFQSYKNGWRPQ</sequence>
<feature type="chain" id="PRO_5036514636" description="RxLR effector protein" evidence="5">
    <location>
        <begin position="21"/>
        <end position="151"/>
    </location>
</feature>
<dbReference type="Pfam" id="PF16810">
    <property type="entry name" value="RXLR"/>
    <property type="match status" value="1"/>
</dbReference>
<protein>
    <recommendedName>
        <fullName evidence="5">RxLR effector protein</fullName>
    </recommendedName>
</protein>
<comment type="domain">
    <text evidence="5">The RxLR-dEER motif acts to carry the protein into the host cell cytoplasm through binding to cell surface phosphatidylinositol-3-phosphate.</text>
</comment>
<keyword evidence="3 5" id="KW-0964">Secreted</keyword>
<dbReference type="GO" id="GO:0005576">
    <property type="term" value="C:extracellular region"/>
    <property type="evidence" value="ECO:0007669"/>
    <property type="project" value="UniProtKB-SubCell"/>
</dbReference>
<gene>
    <name evidence="6" type="ORF">PHYPSEUDO_013018</name>
    <name evidence="7" type="ORF">PHYPSEUDO_013019</name>
</gene>
<evidence type="ECO:0000256" key="1">
    <source>
        <dbReference type="ARBA" id="ARBA00004613"/>
    </source>
</evidence>
<keyword evidence="8" id="KW-1185">Reference proteome</keyword>
<dbReference type="Proteomes" id="UP000694044">
    <property type="component" value="Unassembled WGS sequence"/>
</dbReference>
<comment type="function">
    <text evidence="5">Effector that suppresses plant defense responses during pathogen infection.</text>
</comment>
<dbReference type="EMBL" id="JAGDFM010000654">
    <property type="protein sequence ID" value="KAG7376632.1"/>
    <property type="molecule type" value="Genomic_DNA"/>
</dbReference>
<evidence type="ECO:0000256" key="4">
    <source>
        <dbReference type="ARBA" id="ARBA00022729"/>
    </source>
</evidence>
<name>A0A8T1V6H9_9STRA</name>
<evidence type="ECO:0000313" key="7">
    <source>
        <dbReference type="EMBL" id="KAG7376632.1"/>
    </source>
</evidence>
<dbReference type="EMBL" id="JAGDFM010000654">
    <property type="protein sequence ID" value="KAG7376631.1"/>
    <property type="molecule type" value="Genomic_DNA"/>
</dbReference>
<accession>A0A8T1V6H9</accession>
<dbReference type="InterPro" id="IPR031825">
    <property type="entry name" value="RXLR"/>
</dbReference>
<comment type="subcellular location">
    <subcellularLocation>
        <location evidence="1 5">Secreted</location>
    </subcellularLocation>
</comment>
<evidence type="ECO:0000256" key="2">
    <source>
        <dbReference type="ARBA" id="ARBA00010400"/>
    </source>
</evidence>
<evidence type="ECO:0000313" key="8">
    <source>
        <dbReference type="Proteomes" id="UP000694044"/>
    </source>
</evidence>